<dbReference type="EMBL" id="FQZN01000004">
    <property type="protein sequence ID" value="SHI57399.1"/>
    <property type="molecule type" value="Genomic_DNA"/>
</dbReference>
<evidence type="ECO:0000259" key="1">
    <source>
        <dbReference type="PROSITE" id="PS51186"/>
    </source>
</evidence>
<dbReference type="AlphaFoldDB" id="A0A1M6C8S0"/>
<dbReference type="GeneID" id="92711081"/>
<dbReference type="InterPro" id="IPR000182">
    <property type="entry name" value="GNAT_dom"/>
</dbReference>
<dbReference type="SUPFAM" id="SSF55729">
    <property type="entry name" value="Acyl-CoA N-acyltransferases (Nat)"/>
    <property type="match status" value="1"/>
</dbReference>
<reference evidence="3" key="1">
    <citation type="submission" date="2016-11" db="EMBL/GenBank/DDBJ databases">
        <authorList>
            <person name="Varghese N."/>
            <person name="Submissions S."/>
        </authorList>
    </citation>
    <scope>NUCLEOTIDE SEQUENCE [LARGE SCALE GENOMIC DNA]</scope>
    <source>
        <strain evidence="3">DSM 26884</strain>
    </source>
</reference>
<organism evidence="2 3">
    <name type="scientific">Bacteroides stercorirosoris</name>
    <dbReference type="NCBI Taxonomy" id="871324"/>
    <lineage>
        <taxon>Bacteria</taxon>
        <taxon>Pseudomonadati</taxon>
        <taxon>Bacteroidota</taxon>
        <taxon>Bacteroidia</taxon>
        <taxon>Bacteroidales</taxon>
        <taxon>Bacteroidaceae</taxon>
        <taxon>Bacteroides</taxon>
    </lineage>
</organism>
<dbReference type="Pfam" id="PF13527">
    <property type="entry name" value="Acetyltransf_9"/>
    <property type="match status" value="1"/>
</dbReference>
<evidence type="ECO:0000313" key="3">
    <source>
        <dbReference type="Proteomes" id="UP000184192"/>
    </source>
</evidence>
<dbReference type="PROSITE" id="PS51186">
    <property type="entry name" value="GNAT"/>
    <property type="match status" value="1"/>
</dbReference>
<name>A0A1M6C8S0_9BACE</name>
<accession>A0A1M6C8S0</accession>
<feature type="domain" description="N-acetyltransferase" evidence="1">
    <location>
        <begin position="5"/>
        <end position="159"/>
    </location>
</feature>
<dbReference type="InterPro" id="IPR016181">
    <property type="entry name" value="Acyl_CoA_acyltransferase"/>
</dbReference>
<sequence length="172" mass="18971">MKTNIIVRQITEADYPIVYNLIKTAFETAEHRDGTEQDFAVGLRNGGNYLPELDLVAELDGHLAGHIMFTKTYVAQPDGSKYDVLMVAPLSVLLEYRNKGVGSALMKEGFRIAEASGYGAAFLLGDPNYYQRFGYKPSHLYGIGHGVYPAEYLLAKEIISDALKNVTGTVNM</sequence>
<dbReference type="eggNOG" id="COG3153">
    <property type="taxonomic scope" value="Bacteria"/>
</dbReference>
<evidence type="ECO:0000313" key="2">
    <source>
        <dbReference type="EMBL" id="SHI57399.1"/>
    </source>
</evidence>
<dbReference type="Proteomes" id="UP000184192">
    <property type="component" value="Unassembled WGS sequence"/>
</dbReference>
<keyword evidence="2" id="KW-0808">Transferase</keyword>
<dbReference type="CDD" id="cd04301">
    <property type="entry name" value="NAT_SF"/>
    <property type="match status" value="1"/>
</dbReference>
<protein>
    <submittedName>
        <fullName evidence="2">Putative acetyltransferase</fullName>
    </submittedName>
</protein>
<gene>
    <name evidence="2" type="ORF">SAMN05444350_10423</name>
</gene>
<dbReference type="GO" id="GO:0016747">
    <property type="term" value="F:acyltransferase activity, transferring groups other than amino-acyl groups"/>
    <property type="evidence" value="ECO:0007669"/>
    <property type="project" value="InterPro"/>
</dbReference>
<dbReference type="RefSeq" id="WP_025831572.1">
    <property type="nucleotide sequence ID" value="NZ_FQZN01000004.1"/>
</dbReference>
<keyword evidence="3" id="KW-1185">Reference proteome</keyword>
<proteinExistence type="predicted"/>
<dbReference type="Gene3D" id="3.40.630.30">
    <property type="match status" value="1"/>
</dbReference>